<comment type="function">
    <text evidence="6">Catalyzes the condensation of 2 ATP molecules into cyclic di-AMP (c-di-AMP), a second messenger used to regulate differing processes in different bacteria.</text>
</comment>
<dbReference type="EMBL" id="FQZT01000018">
    <property type="protein sequence ID" value="SHJ82388.1"/>
    <property type="molecule type" value="Genomic_DNA"/>
</dbReference>
<protein>
    <recommendedName>
        <fullName evidence="6">Diadenylate cyclase</fullName>
        <shortName evidence="6">DAC</shortName>
        <ecNumber evidence="6">2.7.7.85</ecNumber>
    </recommendedName>
    <alternativeName>
        <fullName evidence="6">Cyclic-di-AMP synthase</fullName>
        <shortName evidence="6">c-di-AMP synthase</shortName>
    </alternativeName>
</protein>
<keyword evidence="3 6" id="KW-0548">Nucleotidyltransferase</keyword>
<keyword evidence="9" id="KW-1185">Reference proteome</keyword>
<evidence type="ECO:0000256" key="6">
    <source>
        <dbReference type="HAMAP-Rule" id="MF_01499"/>
    </source>
</evidence>
<dbReference type="PROSITE" id="PS51794">
    <property type="entry name" value="DAC"/>
    <property type="match status" value="1"/>
</dbReference>
<evidence type="ECO:0000256" key="2">
    <source>
        <dbReference type="ARBA" id="ARBA00022679"/>
    </source>
</evidence>
<proteinExistence type="inferred from homology"/>
<gene>
    <name evidence="6" type="primary">dacA</name>
    <name evidence="8" type="ORF">SAMN02745165_03266</name>
</gene>
<dbReference type="EC" id="2.7.7.85" evidence="6"/>
<dbReference type="AlphaFoldDB" id="A0A1M6MG33"/>
<sequence>MFWDYLSLVREIRWDDSLDIGLATLFLALGFHVLRSARTRAASAGAIFFAAVYFLARQLDLQLTTWLLQGIAAVLVLLLIVIFQPEIRRFLEQFPSVLFFHRLRQEKVSPGFAQELAETLKQLSAESRGALIVLTGRDILDSHLSGGIKIDGLLSKALLLSIFDPNSPGHDGGLVVKDNRALSFGVRLPLSDQLEKLHDRGTRHAAALGLAERTDAMVLVVSEETSRLSIAYQGDLQVFTNFELLVKKIDQFLRQNSGEKSHGEERQSWLRWYGKDLSLALFCSLVLWLVLVPAAVVENITYQVPIVVQNIPDGFVFRKVEPHEVAVTLTGQRRDLFQLDSKKFEIRLDATLSRFGRKTFPITQAHLLLPPEIEINQIRPADVKVSVDKVK</sequence>
<dbReference type="GO" id="GO:0004016">
    <property type="term" value="F:adenylate cyclase activity"/>
    <property type="evidence" value="ECO:0007669"/>
    <property type="project" value="UniProtKB-UniRule"/>
</dbReference>
<comment type="caution">
    <text evidence="6">Lacks conserved residue(s) required for the propagation of feature annotation.</text>
</comment>
<keyword evidence="2 6" id="KW-0808">Transferase</keyword>
<dbReference type="Gene3D" id="3.40.1700.10">
    <property type="entry name" value="DNA integrity scanning protein, DisA, N-terminal domain"/>
    <property type="match status" value="1"/>
</dbReference>
<keyword evidence="6" id="KW-1003">Cell membrane</keyword>
<feature type="transmembrane region" description="Helical" evidence="6">
    <location>
        <begin position="277"/>
        <end position="296"/>
    </location>
</feature>
<dbReference type="InterPro" id="IPR034701">
    <property type="entry name" value="CdaA"/>
</dbReference>
<keyword evidence="6" id="KW-1133">Transmembrane helix</keyword>
<comment type="similarity">
    <text evidence="6">Belongs to the adenylate cyclase family. DacA/CdaA subfamily.</text>
</comment>
<dbReference type="Pfam" id="PF02457">
    <property type="entry name" value="DAC"/>
    <property type="match status" value="1"/>
</dbReference>
<comment type="subunit">
    <text evidence="6">Probably a homodimer.</text>
</comment>
<dbReference type="GO" id="GO:0006171">
    <property type="term" value="P:cAMP biosynthetic process"/>
    <property type="evidence" value="ECO:0007669"/>
    <property type="project" value="InterPro"/>
</dbReference>
<name>A0A1M6MG33_MALRU</name>
<evidence type="ECO:0000256" key="1">
    <source>
        <dbReference type="ARBA" id="ARBA00000877"/>
    </source>
</evidence>
<reference evidence="8 9" key="1">
    <citation type="submission" date="2016-11" db="EMBL/GenBank/DDBJ databases">
        <authorList>
            <person name="Jaros S."/>
            <person name="Januszkiewicz K."/>
            <person name="Wedrychowicz H."/>
        </authorList>
    </citation>
    <scope>NUCLEOTIDE SEQUENCE [LARGE SCALE GENOMIC DNA]</scope>
    <source>
        <strain evidence="8 9">DSM 5091</strain>
    </source>
</reference>
<keyword evidence="5 6" id="KW-0067">ATP-binding</keyword>
<keyword evidence="4 6" id="KW-0547">Nucleotide-binding</keyword>
<evidence type="ECO:0000313" key="9">
    <source>
        <dbReference type="Proteomes" id="UP000184171"/>
    </source>
</evidence>
<organism evidence="8 9">
    <name type="scientific">Malonomonas rubra DSM 5091</name>
    <dbReference type="NCBI Taxonomy" id="1122189"/>
    <lineage>
        <taxon>Bacteria</taxon>
        <taxon>Pseudomonadati</taxon>
        <taxon>Thermodesulfobacteriota</taxon>
        <taxon>Desulfuromonadia</taxon>
        <taxon>Desulfuromonadales</taxon>
        <taxon>Geopsychrobacteraceae</taxon>
        <taxon>Malonomonas</taxon>
    </lineage>
</organism>
<keyword evidence="6" id="KW-0472">Membrane</keyword>
<evidence type="ECO:0000313" key="8">
    <source>
        <dbReference type="EMBL" id="SHJ82388.1"/>
    </source>
</evidence>
<evidence type="ECO:0000256" key="5">
    <source>
        <dbReference type="ARBA" id="ARBA00022840"/>
    </source>
</evidence>
<dbReference type="GO" id="GO:0005524">
    <property type="term" value="F:ATP binding"/>
    <property type="evidence" value="ECO:0007669"/>
    <property type="project" value="UniProtKB-UniRule"/>
</dbReference>
<dbReference type="Gene3D" id="2.170.120.30">
    <property type="match status" value="1"/>
</dbReference>
<comment type="catalytic activity">
    <reaction evidence="1 6">
        <text>2 ATP = 3',3'-c-di-AMP + 2 diphosphate</text>
        <dbReference type="Rhea" id="RHEA:35655"/>
        <dbReference type="ChEBI" id="CHEBI:30616"/>
        <dbReference type="ChEBI" id="CHEBI:33019"/>
        <dbReference type="ChEBI" id="CHEBI:71500"/>
        <dbReference type="EC" id="2.7.7.85"/>
    </reaction>
</comment>
<dbReference type="InterPro" id="IPR036888">
    <property type="entry name" value="DNA_integrity_DisA_N_sf"/>
</dbReference>
<dbReference type="PANTHER" id="PTHR34185">
    <property type="entry name" value="DIADENYLATE CYCLASE"/>
    <property type="match status" value="1"/>
</dbReference>
<dbReference type="Pfam" id="PF19293">
    <property type="entry name" value="CdaA_N"/>
    <property type="match status" value="1"/>
</dbReference>
<dbReference type="RefSeq" id="WP_072909802.1">
    <property type="nucleotide sequence ID" value="NZ_FQZT01000018.1"/>
</dbReference>
<dbReference type="InterPro" id="IPR012505">
    <property type="entry name" value="YbbR"/>
</dbReference>
<feature type="transmembrane region" description="Helical" evidence="6">
    <location>
        <begin position="17"/>
        <end position="34"/>
    </location>
</feature>
<accession>A0A1M6MG33</accession>
<dbReference type="STRING" id="1122189.SAMN02745165_03266"/>
<feature type="transmembrane region" description="Helical" evidence="6">
    <location>
        <begin position="65"/>
        <end position="83"/>
    </location>
</feature>
<dbReference type="InterPro" id="IPR050338">
    <property type="entry name" value="DisA"/>
</dbReference>
<dbReference type="Pfam" id="PF07949">
    <property type="entry name" value="YbbR"/>
    <property type="match status" value="1"/>
</dbReference>
<dbReference type="PANTHER" id="PTHR34185:SF1">
    <property type="entry name" value="DIADENYLATE CYCLASE"/>
    <property type="match status" value="1"/>
</dbReference>
<dbReference type="InterPro" id="IPR045585">
    <property type="entry name" value="CdaA_N"/>
</dbReference>
<dbReference type="GO" id="GO:0106408">
    <property type="term" value="F:diadenylate cyclase activity"/>
    <property type="evidence" value="ECO:0007669"/>
    <property type="project" value="UniProtKB-EC"/>
</dbReference>
<evidence type="ECO:0000256" key="4">
    <source>
        <dbReference type="ARBA" id="ARBA00022741"/>
    </source>
</evidence>
<dbReference type="OrthoDB" id="9807385at2"/>
<evidence type="ECO:0000256" key="3">
    <source>
        <dbReference type="ARBA" id="ARBA00022695"/>
    </source>
</evidence>
<feature type="transmembrane region" description="Helical" evidence="6">
    <location>
        <begin position="41"/>
        <end position="59"/>
    </location>
</feature>
<evidence type="ECO:0000259" key="7">
    <source>
        <dbReference type="PROSITE" id="PS51794"/>
    </source>
</evidence>
<dbReference type="Proteomes" id="UP000184171">
    <property type="component" value="Unassembled WGS sequence"/>
</dbReference>
<keyword evidence="6" id="KW-0812">Transmembrane</keyword>
<dbReference type="SUPFAM" id="SSF143597">
    <property type="entry name" value="YojJ-like"/>
    <property type="match status" value="1"/>
</dbReference>
<feature type="domain" description="DAC" evidence="7">
    <location>
        <begin position="84"/>
        <end position="244"/>
    </location>
</feature>
<dbReference type="HAMAP" id="MF_01499">
    <property type="entry name" value="DacA"/>
    <property type="match status" value="1"/>
</dbReference>
<dbReference type="InterPro" id="IPR003390">
    <property type="entry name" value="DNA_integrity_scan_DisA_N"/>
</dbReference>